<keyword evidence="3" id="KW-1185">Reference proteome</keyword>
<evidence type="ECO:0000313" key="2">
    <source>
        <dbReference type="EMBL" id="KIY72151.1"/>
    </source>
</evidence>
<dbReference type="AlphaFoldDB" id="A0A0D7BR98"/>
<evidence type="ECO:0000313" key="3">
    <source>
        <dbReference type="Proteomes" id="UP000054007"/>
    </source>
</evidence>
<feature type="region of interest" description="Disordered" evidence="1">
    <location>
        <begin position="1"/>
        <end position="59"/>
    </location>
</feature>
<gene>
    <name evidence="2" type="ORF">CYLTODRAFT_62392</name>
</gene>
<dbReference type="Proteomes" id="UP000054007">
    <property type="component" value="Unassembled WGS sequence"/>
</dbReference>
<sequence>MQQIHCKTGPPLFPQRPHRHRRALQDHHQAYPRAVGQDQPARRQHQRPMRRGRPTAAQQHLRRSWTRVLQLVQQPKQHRVPADALQDHHAPHRCPMARCPGPQHQHQHPVQGVHASRPAQPAFSWVWRCVVELEQRQEQPRLYSRAVCSYCSAFCSPEERSSQPQRRCQRIRMPSSPVNPISRNARILWTSLGLGMTCELDLFLLGTCGTLQPKSCTLLKSVKLAGSTFCRSIPSAWWFPILTVLEHPSLQ</sequence>
<dbReference type="EMBL" id="KN880446">
    <property type="protein sequence ID" value="KIY72151.1"/>
    <property type="molecule type" value="Genomic_DNA"/>
</dbReference>
<feature type="compositionally biased region" description="Basic residues" evidence="1">
    <location>
        <begin position="42"/>
        <end position="53"/>
    </location>
</feature>
<accession>A0A0D7BR98</accession>
<name>A0A0D7BR98_9AGAR</name>
<reference evidence="2 3" key="1">
    <citation type="journal article" date="2015" name="Fungal Genet. Biol.">
        <title>Evolution of novel wood decay mechanisms in Agaricales revealed by the genome sequences of Fistulina hepatica and Cylindrobasidium torrendii.</title>
        <authorList>
            <person name="Floudas D."/>
            <person name="Held B.W."/>
            <person name="Riley R."/>
            <person name="Nagy L.G."/>
            <person name="Koehler G."/>
            <person name="Ransdell A.S."/>
            <person name="Younus H."/>
            <person name="Chow J."/>
            <person name="Chiniquy J."/>
            <person name="Lipzen A."/>
            <person name="Tritt A."/>
            <person name="Sun H."/>
            <person name="Haridas S."/>
            <person name="LaButti K."/>
            <person name="Ohm R.A."/>
            <person name="Kues U."/>
            <person name="Blanchette R.A."/>
            <person name="Grigoriev I.V."/>
            <person name="Minto R.E."/>
            <person name="Hibbett D.S."/>
        </authorList>
    </citation>
    <scope>NUCLEOTIDE SEQUENCE [LARGE SCALE GENOMIC DNA]</scope>
    <source>
        <strain evidence="2 3">FP15055 ss-10</strain>
    </source>
</reference>
<organism evidence="2 3">
    <name type="scientific">Cylindrobasidium torrendii FP15055 ss-10</name>
    <dbReference type="NCBI Taxonomy" id="1314674"/>
    <lineage>
        <taxon>Eukaryota</taxon>
        <taxon>Fungi</taxon>
        <taxon>Dikarya</taxon>
        <taxon>Basidiomycota</taxon>
        <taxon>Agaricomycotina</taxon>
        <taxon>Agaricomycetes</taxon>
        <taxon>Agaricomycetidae</taxon>
        <taxon>Agaricales</taxon>
        <taxon>Marasmiineae</taxon>
        <taxon>Physalacriaceae</taxon>
        <taxon>Cylindrobasidium</taxon>
    </lineage>
</organism>
<protein>
    <submittedName>
        <fullName evidence="2">Uncharacterized protein</fullName>
    </submittedName>
</protein>
<proteinExistence type="predicted"/>
<evidence type="ECO:0000256" key="1">
    <source>
        <dbReference type="SAM" id="MobiDB-lite"/>
    </source>
</evidence>